<name>A0A699IND6_TANCI</name>
<organism evidence="2">
    <name type="scientific">Tanacetum cinerariifolium</name>
    <name type="common">Dalmatian daisy</name>
    <name type="synonym">Chrysanthemum cinerariifolium</name>
    <dbReference type="NCBI Taxonomy" id="118510"/>
    <lineage>
        <taxon>Eukaryota</taxon>
        <taxon>Viridiplantae</taxon>
        <taxon>Streptophyta</taxon>
        <taxon>Embryophyta</taxon>
        <taxon>Tracheophyta</taxon>
        <taxon>Spermatophyta</taxon>
        <taxon>Magnoliopsida</taxon>
        <taxon>eudicotyledons</taxon>
        <taxon>Gunneridae</taxon>
        <taxon>Pentapetalae</taxon>
        <taxon>asterids</taxon>
        <taxon>campanulids</taxon>
        <taxon>Asterales</taxon>
        <taxon>Asteraceae</taxon>
        <taxon>Asteroideae</taxon>
        <taxon>Anthemideae</taxon>
        <taxon>Anthemidinae</taxon>
        <taxon>Tanacetum</taxon>
    </lineage>
</organism>
<reference evidence="2" key="1">
    <citation type="journal article" date="2019" name="Sci. Rep.">
        <title>Draft genome of Tanacetum cinerariifolium, the natural source of mosquito coil.</title>
        <authorList>
            <person name="Yamashiro T."/>
            <person name="Shiraishi A."/>
            <person name="Satake H."/>
            <person name="Nakayama K."/>
        </authorList>
    </citation>
    <scope>NUCLEOTIDE SEQUENCE</scope>
</reference>
<gene>
    <name evidence="2" type="ORF">Tci_543346</name>
</gene>
<evidence type="ECO:0000313" key="2">
    <source>
        <dbReference type="EMBL" id="GEZ71373.1"/>
    </source>
</evidence>
<feature type="domain" description="Retroviral polymerase SH3-like" evidence="1">
    <location>
        <begin position="35"/>
        <end position="87"/>
    </location>
</feature>
<feature type="non-terminal residue" evidence="2">
    <location>
        <position position="1"/>
    </location>
</feature>
<dbReference type="AlphaFoldDB" id="A0A699IND6"/>
<accession>A0A699IND6</accession>
<dbReference type="InterPro" id="IPR057670">
    <property type="entry name" value="SH3_retrovirus"/>
</dbReference>
<evidence type="ECO:0000259" key="1">
    <source>
        <dbReference type="Pfam" id="PF25597"/>
    </source>
</evidence>
<comment type="caution">
    <text evidence="2">The sequence shown here is derived from an EMBL/GenBank/DDBJ whole genome shotgun (WGS) entry which is preliminary data.</text>
</comment>
<dbReference type="Pfam" id="PF25597">
    <property type="entry name" value="SH3_retrovirus"/>
    <property type="match status" value="1"/>
</dbReference>
<sequence length="132" mass="15438">LAFSTWFQPKKVERTPYEIWHEKAPKFSYLRVWGCEALVKQDAPNKLDPRSIKCIFVGYPKKTMGYYFYYPLENKIFVTGNAEFLGDLNELPNYKAALSDPKSDKWLEAMNMEMQSMKDNQVRVMVDLPPNG</sequence>
<protein>
    <recommendedName>
        <fullName evidence="1">Retroviral polymerase SH3-like domain-containing protein</fullName>
    </recommendedName>
</protein>
<proteinExistence type="predicted"/>
<dbReference type="EMBL" id="BKCJ010313614">
    <property type="protein sequence ID" value="GEZ71373.1"/>
    <property type="molecule type" value="Genomic_DNA"/>
</dbReference>